<comment type="caution">
    <text evidence="1">The sequence shown here is derived from an EMBL/GenBank/DDBJ whole genome shotgun (WGS) entry which is preliminary data.</text>
</comment>
<organism evidence="1 2">
    <name type="scientific">Cudoniella acicularis</name>
    <dbReference type="NCBI Taxonomy" id="354080"/>
    <lineage>
        <taxon>Eukaryota</taxon>
        <taxon>Fungi</taxon>
        <taxon>Dikarya</taxon>
        <taxon>Ascomycota</taxon>
        <taxon>Pezizomycotina</taxon>
        <taxon>Leotiomycetes</taxon>
        <taxon>Helotiales</taxon>
        <taxon>Tricladiaceae</taxon>
        <taxon>Cudoniella</taxon>
    </lineage>
</organism>
<gene>
    <name evidence="1" type="ORF">G7Y89_g2736</name>
</gene>
<protein>
    <submittedName>
        <fullName evidence="1">Uncharacterized protein</fullName>
    </submittedName>
</protein>
<dbReference type="EMBL" id="JAAMPI010000123">
    <property type="protein sequence ID" value="KAF4635366.1"/>
    <property type="molecule type" value="Genomic_DNA"/>
</dbReference>
<accession>A0A8H4W6P3</accession>
<sequence>MSNTVPNADFCDFKIQFRHSARDVPIGILGVRLENLWRAERGKTKMKITIEMDKSLVGTFTAEDVVTKSQVLVEFDGSVGCQQQDSLDIVTSSAK</sequence>
<dbReference type="Proteomes" id="UP000566819">
    <property type="component" value="Unassembled WGS sequence"/>
</dbReference>
<name>A0A8H4W6P3_9HELO</name>
<proteinExistence type="predicted"/>
<evidence type="ECO:0000313" key="1">
    <source>
        <dbReference type="EMBL" id="KAF4635366.1"/>
    </source>
</evidence>
<dbReference type="AlphaFoldDB" id="A0A8H4W6P3"/>
<keyword evidence="2" id="KW-1185">Reference proteome</keyword>
<evidence type="ECO:0000313" key="2">
    <source>
        <dbReference type="Proteomes" id="UP000566819"/>
    </source>
</evidence>
<reference evidence="1 2" key="1">
    <citation type="submission" date="2020-03" db="EMBL/GenBank/DDBJ databases">
        <title>Draft Genome Sequence of Cudoniella acicularis.</title>
        <authorList>
            <person name="Buettner E."/>
            <person name="Kellner H."/>
        </authorList>
    </citation>
    <scope>NUCLEOTIDE SEQUENCE [LARGE SCALE GENOMIC DNA]</scope>
    <source>
        <strain evidence="1 2">DSM 108380</strain>
    </source>
</reference>